<dbReference type="Proteomes" id="UP000234951">
    <property type="component" value="Unassembled WGS sequence"/>
</dbReference>
<dbReference type="RefSeq" id="WP_101577438.1">
    <property type="nucleotide sequence ID" value="NZ_PGVA01000024.1"/>
</dbReference>
<sequence>MLTCVHPNVRRKPRVYRSSNRSLVSALICLGNNKDQLTSIGEISEKILVPINYLEQLLLQLKRNGYVQSKRGVNGGYKLSRSPREIIIGEVIRNLEGPLAPMGCVSITSYESCPLEEGCLLKPLWALEVLFSLSKAATSHIQKISIQ</sequence>
<dbReference type="PANTHER" id="PTHR33221:SF5">
    <property type="entry name" value="HTH-TYPE TRANSCRIPTIONAL REGULATOR ISCR"/>
    <property type="match status" value="1"/>
</dbReference>
<dbReference type="PROSITE" id="PS51197">
    <property type="entry name" value="HTH_RRF2_2"/>
    <property type="match status" value="1"/>
</dbReference>
<dbReference type="GO" id="GO:0003700">
    <property type="term" value="F:DNA-binding transcription factor activity"/>
    <property type="evidence" value="ECO:0007669"/>
    <property type="project" value="TreeGrafter"/>
</dbReference>
<name>A0A2N5GMI5_9BACI</name>
<evidence type="ECO:0000313" key="3">
    <source>
        <dbReference type="EMBL" id="PLR96973.1"/>
    </source>
</evidence>
<dbReference type="InterPro" id="IPR000944">
    <property type="entry name" value="Tscrpt_reg_Rrf2"/>
</dbReference>
<evidence type="ECO:0000313" key="2">
    <source>
        <dbReference type="EMBL" id="PLR83023.1"/>
    </source>
</evidence>
<dbReference type="Pfam" id="PF02082">
    <property type="entry name" value="Rrf2"/>
    <property type="match status" value="1"/>
</dbReference>
<dbReference type="NCBIfam" id="TIGR00738">
    <property type="entry name" value="rrf2_super"/>
    <property type="match status" value="1"/>
</dbReference>
<evidence type="ECO:0000256" key="1">
    <source>
        <dbReference type="ARBA" id="ARBA00023125"/>
    </source>
</evidence>
<reference evidence="2 4" key="1">
    <citation type="submission" date="2017-11" db="EMBL/GenBank/DDBJ databases">
        <title>Comparitive Functional Genomics of Dry Heat Resistant strains isolated from the Viking Spacecraft.</title>
        <authorList>
            <person name="Seuylemezian A."/>
            <person name="Cooper K."/>
            <person name="Vaishampayan P."/>
        </authorList>
    </citation>
    <scope>NUCLEOTIDE SEQUENCE [LARGE SCALE GENOMIC DNA]</scope>
    <source>
        <strain evidence="2 4">M4.6</strain>
    </source>
</reference>
<dbReference type="AlphaFoldDB" id="A0A2N5GMI5"/>
<dbReference type="GO" id="GO:0005829">
    <property type="term" value="C:cytosol"/>
    <property type="evidence" value="ECO:0007669"/>
    <property type="project" value="TreeGrafter"/>
</dbReference>
<dbReference type="EMBL" id="PGVA01000024">
    <property type="protein sequence ID" value="PLR83023.1"/>
    <property type="molecule type" value="Genomic_DNA"/>
</dbReference>
<dbReference type="SUPFAM" id="SSF46785">
    <property type="entry name" value="Winged helix' DNA-binding domain"/>
    <property type="match status" value="1"/>
</dbReference>
<dbReference type="Proteomes" id="UP000235114">
    <property type="component" value="Unassembled WGS sequence"/>
</dbReference>
<organism evidence="2 4">
    <name type="scientific">Bacillus canaveralius</name>
    <dbReference type="NCBI Taxonomy" id="1403243"/>
    <lineage>
        <taxon>Bacteria</taxon>
        <taxon>Bacillati</taxon>
        <taxon>Bacillota</taxon>
        <taxon>Bacilli</taxon>
        <taxon>Bacillales</taxon>
        <taxon>Bacillaceae</taxon>
        <taxon>Bacillus</taxon>
    </lineage>
</organism>
<dbReference type="InterPro" id="IPR030489">
    <property type="entry name" value="TR_Rrf2-type_CS"/>
</dbReference>
<gene>
    <name evidence="2" type="ORF">CU635_11180</name>
    <name evidence="3" type="ORF">CVD25_10020</name>
</gene>
<evidence type="ECO:0000313" key="5">
    <source>
        <dbReference type="Proteomes" id="UP000235114"/>
    </source>
</evidence>
<comment type="caution">
    <text evidence="2">The sequence shown here is derived from an EMBL/GenBank/DDBJ whole genome shotgun (WGS) entry which is preliminary data.</text>
</comment>
<keyword evidence="1" id="KW-0238">DNA-binding</keyword>
<keyword evidence="5" id="KW-1185">Reference proteome</keyword>
<reference evidence="3 5" key="2">
    <citation type="submission" date="2017-12" db="EMBL/GenBank/DDBJ databases">
        <title>Comparative Functional Genomics of Dry Heat Resistant strains isolated from the Viking Spacecraft.</title>
        <authorList>
            <person name="Seuylemezian A."/>
            <person name="Cooper K."/>
            <person name="Vaishampayan P."/>
        </authorList>
    </citation>
    <scope>NUCLEOTIDE SEQUENCE [LARGE SCALE GENOMIC DNA]</scope>
    <source>
        <strain evidence="3 5">ATCC 29669</strain>
    </source>
</reference>
<protein>
    <submittedName>
        <fullName evidence="2">Transcriptional regulator</fullName>
    </submittedName>
</protein>
<dbReference type="PROSITE" id="PS01332">
    <property type="entry name" value="HTH_RRF2_1"/>
    <property type="match status" value="1"/>
</dbReference>
<proteinExistence type="predicted"/>
<evidence type="ECO:0000313" key="4">
    <source>
        <dbReference type="Proteomes" id="UP000234951"/>
    </source>
</evidence>
<dbReference type="Gene3D" id="1.10.10.10">
    <property type="entry name" value="Winged helix-like DNA-binding domain superfamily/Winged helix DNA-binding domain"/>
    <property type="match status" value="1"/>
</dbReference>
<dbReference type="GO" id="GO:0003677">
    <property type="term" value="F:DNA binding"/>
    <property type="evidence" value="ECO:0007669"/>
    <property type="project" value="UniProtKB-KW"/>
</dbReference>
<dbReference type="InterPro" id="IPR036390">
    <property type="entry name" value="WH_DNA-bd_sf"/>
</dbReference>
<dbReference type="PANTHER" id="PTHR33221">
    <property type="entry name" value="WINGED HELIX-TURN-HELIX TRANSCRIPTIONAL REGULATOR, RRF2 FAMILY"/>
    <property type="match status" value="1"/>
</dbReference>
<accession>A0A2N5GMI5</accession>
<dbReference type="InterPro" id="IPR036388">
    <property type="entry name" value="WH-like_DNA-bd_sf"/>
</dbReference>
<dbReference type="EMBL" id="PGVD01000028">
    <property type="protein sequence ID" value="PLR96973.1"/>
    <property type="molecule type" value="Genomic_DNA"/>
</dbReference>
<dbReference type="OrthoDB" id="9795923at2"/>